<dbReference type="EMBL" id="RHFK02000007">
    <property type="protein sequence ID" value="TWW72684.1"/>
    <property type="molecule type" value="Genomic_DNA"/>
</dbReference>
<accession>A0A5C6NYV3</accession>
<reference evidence="2 3" key="1">
    <citation type="submission" date="2019-04" db="EMBL/GenBank/DDBJ databases">
        <title>Chromosome genome assembly for Takifugu flavidus.</title>
        <authorList>
            <person name="Xiao S."/>
        </authorList>
    </citation>
    <scope>NUCLEOTIDE SEQUENCE [LARGE SCALE GENOMIC DNA]</scope>
    <source>
        <strain evidence="2">HTHZ2018</strain>
        <tissue evidence="2">Muscle</tissue>
    </source>
</reference>
<keyword evidence="3" id="KW-1185">Reference proteome</keyword>
<dbReference type="Proteomes" id="UP000324091">
    <property type="component" value="Chromosome 15"/>
</dbReference>
<sequence>MFVVLRAPPNSPTNHADRWVQGQTPARAENGFSMLLCDATAVLLSCQSQAAPTDVISCSPTETGEVCPDLLLAVSRHSDLRRQLVPELTLSHMTHLSDQDGPWAPPRTDRP</sequence>
<dbReference type="AlphaFoldDB" id="A0A5C6NYV3"/>
<name>A0A5C6NYV3_9TELE</name>
<proteinExistence type="predicted"/>
<comment type="caution">
    <text evidence="2">The sequence shown here is derived from an EMBL/GenBank/DDBJ whole genome shotgun (WGS) entry which is preliminary data.</text>
</comment>
<evidence type="ECO:0000256" key="1">
    <source>
        <dbReference type="SAM" id="MobiDB-lite"/>
    </source>
</evidence>
<organism evidence="2 3">
    <name type="scientific">Takifugu flavidus</name>
    <name type="common">sansaifugu</name>
    <dbReference type="NCBI Taxonomy" id="433684"/>
    <lineage>
        <taxon>Eukaryota</taxon>
        <taxon>Metazoa</taxon>
        <taxon>Chordata</taxon>
        <taxon>Craniata</taxon>
        <taxon>Vertebrata</taxon>
        <taxon>Euteleostomi</taxon>
        <taxon>Actinopterygii</taxon>
        <taxon>Neopterygii</taxon>
        <taxon>Teleostei</taxon>
        <taxon>Neoteleostei</taxon>
        <taxon>Acanthomorphata</taxon>
        <taxon>Eupercaria</taxon>
        <taxon>Tetraodontiformes</taxon>
        <taxon>Tetradontoidea</taxon>
        <taxon>Tetraodontidae</taxon>
        <taxon>Takifugu</taxon>
    </lineage>
</organism>
<feature type="region of interest" description="Disordered" evidence="1">
    <location>
        <begin position="92"/>
        <end position="111"/>
    </location>
</feature>
<gene>
    <name evidence="2" type="ORF">D4764_15G0000780</name>
</gene>
<protein>
    <submittedName>
        <fullName evidence="2">Uncharacterized protein</fullName>
    </submittedName>
</protein>
<evidence type="ECO:0000313" key="3">
    <source>
        <dbReference type="Proteomes" id="UP000324091"/>
    </source>
</evidence>
<evidence type="ECO:0000313" key="2">
    <source>
        <dbReference type="EMBL" id="TWW72684.1"/>
    </source>
</evidence>